<protein>
    <recommendedName>
        <fullName evidence="3">Reverse transcriptase</fullName>
    </recommendedName>
</protein>
<gene>
    <name evidence="2" type="primary">LOC107775529</name>
</gene>
<dbReference type="SUPFAM" id="SSF56219">
    <property type="entry name" value="DNase I-like"/>
    <property type="match status" value="1"/>
</dbReference>
<dbReference type="AlphaFoldDB" id="A0A1S3YFF2"/>
<dbReference type="Gene3D" id="3.60.10.10">
    <property type="entry name" value="Endonuclease/exonuclease/phosphatase"/>
    <property type="match status" value="1"/>
</dbReference>
<evidence type="ECO:0008006" key="3">
    <source>
        <dbReference type="Google" id="ProtNLM"/>
    </source>
</evidence>
<feature type="chain" id="PRO_5010387182" description="Reverse transcriptase" evidence="1">
    <location>
        <begin position="25"/>
        <end position="212"/>
    </location>
</feature>
<name>A0A1S3YFF2_TOBAC</name>
<accession>A0A1S3YFF2</accession>
<dbReference type="RefSeq" id="XP_016450757.1">
    <property type="nucleotide sequence ID" value="XM_016595271.1"/>
</dbReference>
<dbReference type="PANTHER" id="PTHR33710:SF54">
    <property type="entry name" value="NON-LTR RETROELEMENT REVERSE TRANSCRIPTASE"/>
    <property type="match status" value="1"/>
</dbReference>
<dbReference type="KEGG" id="nta:107775529"/>
<feature type="signal peptide" evidence="1">
    <location>
        <begin position="1"/>
        <end position="24"/>
    </location>
</feature>
<dbReference type="PANTHER" id="PTHR33710">
    <property type="entry name" value="BNAC02G09200D PROTEIN"/>
    <property type="match status" value="1"/>
</dbReference>
<evidence type="ECO:0000313" key="2">
    <source>
        <dbReference type="RefSeq" id="XP_016450757.1"/>
    </source>
</evidence>
<dbReference type="PaxDb" id="4097-A0A1S3YFF2"/>
<evidence type="ECO:0000256" key="1">
    <source>
        <dbReference type="SAM" id="SignalP"/>
    </source>
</evidence>
<proteinExistence type="predicted"/>
<sequence length="212" mass="24502">MRIPLWKTLVLKSIICTVPWCIIGDFNVIASTGEKIGGVPYQMSKSFDFLSMMEDCGFVDLGFYGSRYTWSNGKGPGAIVWKRLDRGLANDNWLVSFPTTTISHLTCAGSDHSPLLMKIHGQHDQAKKYFRFLNCWTENDSFLSIVQSVWNKHVEGTTKWVFHQKLKALSQALGKWSRIQYRDIFQKPKEYMNRRSKKQRRSGLLLMIQLTE</sequence>
<keyword evidence="1" id="KW-0732">Signal</keyword>
<dbReference type="OMA" id="NATWNIE"/>
<reference evidence="2" key="1">
    <citation type="submission" date="2025-08" db="UniProtKB">
        <authorList>
            <consortium name="RefSeq"/>
        </authorList>
    </citation>
    <scope>IDENTIFICATION</scope>
</reference>
<organism evidence="2">
    <name type="scientific">Nicotiana tabacum</name>
    <name type="common">Common tobacco</name>
    <dbReference type="NCBI Taxonomy" id="4097"/>
    <lineage>
        <taxon>Eukaryota</taxon>
        <taxon>Viridiplantae</taxon>
        <taxon>Streptophyta</taxon>
        <taxon>Embryophyta</taxon>
        <taxon>Tracheophyta</taxon>
        <taxon>Spermatophyta</taxon>
        <taxon>Magnoliopsida</taxon>
        <taxon>eudicotyledons</taxon>
        <taxon>Gunneridae</taxon>
        <taxon>Pentapetalae</taxon>
        <taxon>asterids</taxon>
        <taxon>lamiids</taxon>
        <taxon>Solanales</taxon>
        <taxon>Solanaceae</taxon>
        <taxon>Nicotianoideae</taxon>
        <taxon>Nicotianeae</taxon>
        <taxon>Nicotiana</taxon>
    </lineage>
</organism>
<dbReference type="InterPro" id="IPR036691">
    <property type="entry name" value="Endo/exonu/phosph_ase_sf"/>
</dbReference>
<dbReference type="OrthoDB" id="1244353at2759"/>